<reference evidence="6 7" key="1">
    <citation type="submission" date="2020-12" db="EMBL/GenBank/DDBJ databases">
        <title>Aureibaculum luteum sp. nov. and Aureibaculum flavum sp. nov., novel members of the family Flavobacteriaceae isolated from Antarctic intertidal sediments.</title>
        <authorList>
            <person name="He X."/>
            <person name="Zhang X."/>
        </authorList>
    </citation>
    <scope>NUCLEOTIDE SEQUENCE [LARGE SCALE GENOMIC DNA]</scope>
    <source>
        <strain evidence="6 7">A20</strain>
    </source>
</reference>
<evidence type="ECO:0000256" key="5">
    <source>
        <dbReference type="SAM" id="Phobius"/>
    </source>
</evidence>
<feature type="transmembrane region" description="Helical" evidence="5">
    <location>
        <begin position="97"/>
        <end position="113"/>
    </location>
</feature>
<sequence length="122" mass="14231">MKKYKIIYYIATVVFSMVILLSAGMYFFNHEFIKTEFVKLGYPTYIIYPYATAKLLGLFAIWNPKFNSIKEWAYSAFFFAVILAFFAHIMIKDGGELLSVIAFVSLVTSYVFRKRINKVTKE</sequence>
<comment type="subcellular location">
    <subcellularLocation>
        <location evidence="1">Membrane</location>
        <topology evidence="1">Multi-pass membrane protein</topology>
    </subcellularLocation>
</comment>
<gene>
    <name evidence="6" type="ORF">JBL43_12975</name>
</gene>
<keyword evidence="3 5" id="KW-1133">Transmembrane helix</keyword>
<proteinExistence type="predicted"/>
<evidence type="ECO:0000313" key="6">
    <source>
        <dbReference type="EMBL" id="MBJ2175159.1"/>
    </source>
</evidence>
<dbReference type="InterPro" id="IPR032808">
    <property type="entry name" value="DoxX"/>
</dbReference>
<organism evidence="6 7">
    <name type="scientific">Aureibaculum flavum</name>
    <dbReference type="NCBI Taxonomy" id="2795986"/>
    <lineage>
        <taxon>Bacteria</taxon>
        <taxon>Pseudomonadati</taxon>
        <taxon>Bacteroidota</taxon>
        <taxon>Flavobacteriia</taxon>
        <taxon>Flavobacteriales</taxon>
        <taxon>Flavobacteriaceae</taxon>
        <taxon>Aureibaculum</taxon>
    </lineage>
</organism>
<dbReference type="Proteomes" id="UP000623301">
    <property type="component" value="Unassembled WGS sequence"/>
</dbReference>
<feature type="transmembrane region" description="Helical" evidence="5">
    <location>
        <begin position="72"/>
        <end position="91"/>
    </location>
</feature>
<keyword evidence="2 5" id="KW-0812">Transmembrane</keyword>
<protein>
    <submittedName>
        <fullName evidence="6">DoxX family protein</fullName>
    </submittedName>
</protein>
<dbReference type="EMBL" id="JAEHFJ010000006">
    <property type="protein sequence ID" value="MBJ2175159.1"/>
    <property type="molecule type" value="Genomic_DNA"/>
</dbReference>
<feature type="transmembrane region" description="Helical" evidence="5">
    <location>
        <begin position="7"/>
        <end position="28"/>
    </location>
</feature>
<evidence type="ECO:0000256" key="1">
    <source>
        <dbReference type="ARBA" id="ARBA00004141"/>
    </source>
</evidence>
<comment type="caution">
    <text evidence="6">The sequence shown here is derived from an EMBL/GenBank/DDBJ whole genome shotgun (WGS) entry which is preliminary data.</text>
</comment>
<dbReference type="Pfam" id="PF13564">
    <property type="entry name" value="DoxX_2"/>
    <property type="match status" value="1"/>
</dbReference>
<evidence type="ECO:0000313" key="7">
    <source>
        <dbReference type="Proteomes" id="UP000623301"/>
    </source>
</evidence>
<dbReference type="RefSeq" id="WP_198841843.1">
    <property type="nucleotide sequence ID" value="NZ_JAEHFJ010000006.1"/>
</dbReference>
<evidence type="ECO:0000256" key="2">
    <source>
        <dbReference type="ARBA" id="ARBA00022692"/>
    </source>
</evidence>
<keyword evidence="4 5" id="KW-0472">Membrane</keyword>
<evidence type="ECO:0000256" key="4">
    <source>
        <dbReference type="ARBA" id="ARBA00023136"/>
    </source>
</evidence>
<accession>A0ABS0WT73</accession>
<name>A0ABS0WT73_9FLAO</name>
<feature type="transmembrane region" description="Helical" evidence="5">
    <location>
        <begin position="40"/>
        <end position="60"/>
    </location>
</feature>
<evidence type="ECO:0000256" key="3">
    <source>
        <dbReference type="ARBA" id="ARBA00022989"/>
    </source>
</evidence>
<keyword evidence="7" id="KW-1185">Reference proteome</keyword>